<dbReference type="Pfam" id="PF08448">
    <property type="entry name" value="PAS_4"/>
    <property type="match status" value="1"/>
</dbReference>
<comment type="caution">
    <text evidence="5">The sequence shown here is derived from an EMBL/GenBank/DDBJ whole genome shotgun (WGS) entry which is preliminary data.</text>
</comment>
<name>A0ABQ4N7S4_9BACL</name>
<reference evidence="5 6" key="1">
    <citation type="submission" date="2021-04" db="EMBL/GenBank/DDBJ databases">
        <title>Draft genome sequence of Paenibacillus cisolokensis, LC2-13A.</title>
        <authorList>
            <person name="Uke A."/>
            <person name="Chhe C."/>
            <person name="Baramee S."/>
            <person name="Kosugi A."/>
        </authorList>
    </citation>
    <scope>NUCLEOTIDE SEQUENCE [LARGE SCALE GENOMIC DNA]</scope>
    <source>
        <strain evidence="5 6">LC2-13A</strain>
    </source>
</reference>
<dbReference type="PROSITE" id="PS50112">
    <property type="entry name" value="PAS"/>
    <property type="match status" value="1"/>
</dbReference>
<dbReference type="EMBL" id="BOVJ01000086">
    <property type="protein sequence ID" value="GIQ64240.1"/>
    <property type="molecule type" value="Genomic_DNA"/>
</dbReference>
<evidence type="ECO:0000259" key="1">
    <source>
        <dbReference type="PROSITE" id="PS50112"/>
    </source>
</evidence>
<dbReference type="InterPro" id="IPR035965">
    <property type="entry name" value="PAS-like_dom_sf"/>
</dbReference>
<evidence type="ECO:0000259" key="3">
    <source>
        <dbReference type="PROSITE" id="PS50883"/>
    </source>
</evidence>
<evidence type="ECO:0000313" key="6">
    <source>
        <dbReference type="Proteomes" id="UP000680304"/>
    </source>
</evidence>
<dbReference type="CDD" id="cd00130">
    <property type="entry name" value="PAS"/>
    <property type="match status" value="1"/>
</dbReference>
<dbReference type="InterPro" id="IPR013656">
    <property type="entry name" value="PAS_4"/>
</dbReference>
<dbReference type="NCBIfam" id="TIGR00254">
    <property type="entry name" value="GGDEF"/>
    <property type="match status" value="1"/>
</dbReference>
<dbReference type="SUPFAM" id="SSF141868">
    <property type="entry name" value="EAL domain-like"/>
    <property type="match status" value="1"/>
</dbReference>
<organism evidence="5 6">
    <name type="scientific">Paenibacillus cisolokensis</name>
    <dbReference type="NCBI Taxonomy" id="1658519"/>
    <lineage>
        <taxon>Bacteria</taxon>
        <taxon>Bacillati</taxon>
        <taxon>Bacillota</taxon>
        <taxon>Bacilli</taxon>
        <taxon>Bacillales</taxon>
        <taxon>Paenibacillaceae</taxon>
        <taxon>Paenibacillus</taxon>
    </lineage>
</organism>
<evidence type="ECO:0000259" key="2">
    <source>
        <dbReference type="PROSITE" id="PS50113"/>
    </source>
</evidence>
<dbReference type="Proteomes" id="UP000680304">
    <property type="component" value="Unassembled WGS sequence"/>
</dbReference>
<dbReference type="SUPFAM" id="SSF55073">
    <property type="entry name" value="Nucleotide cyclase"/>
    <property type="match status" value="1"/>
</dbReference>
<feature type="domain" description="GGDEF" evidence="4">
    <location>
        <begin position="356"/>
        <end position="488"/>
    </location>
</feature>
<dbReference type="PROSITE" id="PS50113">
    <property type="entry name" value="PAC"/>
    <property type="match status" value="1"/>
</dbReference>
<dbReference type="InterPro" id="IPR000160">
    <property type="entry name" value="GGDEF_dom"/>
</dbReference>
<dbReference type="InterPro" id="IPR000014">
    <property type="entry name" value="PAS"/>
</dbReference>
<dbReference type="InterPro" id="IPR043128">
    <property type="entry name" value="Rev_trsase/Diguanyl_cyclase"/>
</dbReference>
<sequence>MKSNHATKTGFRITGTKPSYVLESQSLCEQYGIDPSQLPIFEQLSDAELRDKLRDYGEFLAITDHFMERMLGTIAEPIPVLLAVCDYEASILQIRGDESIKSFMDQIGFKEGVRFTEELTGTNVVNLSLRLKRPIQLVGDDHYHRVFYQAACYSVPFRFEQLGDLTGTICLMTTAGLHNPLFMNMLQSTLDLIEREIMLRNQNKQLHILNQIMMETEINAVIVTDRKGQITEINKCATNIIGVPREKMLGQLAQSLPYVGSYFTQVLEKGSRFEDIELRIELRNLVGLFDVFPIRDEKGSLIGAYGHFRDITERYETEMKINYMAYHDELTTLPNRRMLIKYLEDKICDYERSDGNKLAVMFLDLDRFKMVNDTLGHSEGDVLLQQVASRLVRCIGSGDLVARMGGDEFMIVLERPHVKEIEETAREVLKTFGTSFVIGEYDFHVSASLGIAVCPDNGTDVNSLMIFADTAMYRAKAKGKNTYQFFDPDMPLITHEQLVLEMDLRKAIERGELLLHYQPQVIASTGQLVGLEALVRWQHPVLGIISPDKFVPVAEETGLILPLSLWVLNEACRQNKRWQDEGFRPIRVSVNLSALQFSDEAFVQTVASVLEETGLDPQYLELELTETMAMDVDHAVGTLNALKELGVQLAMDDFGTGYSSLNHLKRFGLHRLKIDQSFVRDLISDSNDADIVGTIIAMGHLLGLRVIAEGVETSEQFDFLLSKNATKCRDTISANRCRRIRL</sequence>
<dbReference type="Pfam" id="PF00990">
    <property type="entry name" value="GGDEF"/>
    <property type="match status" value="1"/>
</dbReference>
<dbReference type="InterPro" id="IPR029016">
    <property type="entry name" value="GAF-like_dom_sf"/>
</dbReference>
<proteinExistence type="predicted"/>
<dbReference type="PANTHER" id="PTHR44757">
    <property type="entry name" value="DIGUANYLATE CYCLASE DGCP"/>
    <property type="match status" value="1"/>
</dbReference>
<feature type="domain" description="EAL" evidence="3">
    <location>
        <begin position="497"/>
        <end position="742"/>
    </location>
</feature>
<accession>A0ABQ4N7S4</accession>
<dbReference type="PANTHER" id="PTHR44757:SF2">
    <property type="entry name" value="BIOFILM ARCHITECTURE MAINTENANCE PROTEIN MBAA"/>
    <property type="match status" value="1"/>
</dbReference>
<dbReference type="PROSITE" id="PS50883">
    <property type="entry name" value="EAL"/>
    <property type="match status" value="1"/>
</dbReference>
<dbReference type="Gene3D" id="3.30.450.40">
    <property type="match status" value="1"/>
</dbReference>
<dbReference type="InterPro" id="IPR000700">
    <property type="entry name" value="PAS-assoc_C"/>
</dbReference>
<dbReference type="CDD" id="cd01948">
    <property type="entry name" value="EAL"/>
    <property type="match status" value="1"/>
</dbReference>
<dbReference type="Gene3D" id="3.30.70.270">
    <property type="match status" value="1"/>
</dbReference>
<keyword evidence="6" id="KW-1185">Reference proteome</keyword>
<dbReference type="Gene3D" id="3.30.450.20">
    <property type="entry name" value="PAS domain"/>
    <property type="match status" value="1"/>
</dbReference>
<evidence type="ECO:0008006" key="7">
    <source>
        <dbReference type="Google" id="ProtNLM"/>
    </source>
</evidence>
<dbReference type="SUPFAM" id="SSF55785">
    <property type="entry name" value="PYP-like sensor domain (PAS domain)"/>
    <property type="match status" value="1"/>
</dbReference>
<dbReference type="NCBIfam" id="TIGR00229">
    <property type="entry name" value="sensory_box"/>
    <property type="match status" value="1"/>
</dbReference>
<dbReference type="InterPro" id="IPR029787">
    <property type="entry name" value="Nucleotide_cyclase"/>
</dbReference>
<dbReference type="Gene3D" id="3.20.20.450">
    <property type="entry name" value="EAL domain"/>
    <property type="match status" value="1"/>
</dbReference>
<feature type="domain" description="PAS" evidence="1">
    <location>
        <begin position="213"/>
        <end position="251"/>
    </location>
</feature>
<dbReference type="RefSeq" id="WP_244863475.1">
    <property type="nucleotide sequence ID" value="NZ_BOVJ01000086.1"/>
</dbReference>
<protein>
    <recommendedName>
        <fullName evidence="7">Diguanylate cyclase</fullName>
    </recommendedName>
</protein>
<dbReference type="SMART" id="SM00267">
    <property type="entry name" value="GGDEF"/>
    <property type="match status" value="1"/>
</dbReference>
<dbReference type="InterPro" id="IPR052155">
    <property type="entry name" value="Biofilm_reg_signaling"/>
</dbReference>
<dbReference type="Pfam" id="PF00563">
    <property type="entry name" value="EAL"/>
    <property type="match status" value="1"/>
</dbReference>
<dbReference type="InterPro" id="IPR001633">
    <property type="entry name" value="EAL_dom"/>
</dbReference>
<dbReference type="InterPro" id="IPR035919">
    <property type="entry name" value="EAL_sf"/>
</dbReference>
<evidence type="ECO:0000313" key="5">
    <source>
        <dbReference type="EMBL" id="GIQ64240.1"/>
    </source>
</evidence>
<dbReference type="CDD" id="cd01949">
    <property type="entry name" value="GGDEF"/>
    <property type="match status" value="1"/>
</dbReference>
<dbReference type="SMART" id="SM00052">
    <property type="entry name" value="EAL"/>
    <property type="match status" value="1"/>
</dbReference>
<dbReference type="PROSITE" id="PS50887">
    <property type="entry name" value="GGDEF"/>
    <property type="match status" value="1"/>
</dbReference>
<gene>
    <name evidence="5" type="ORF">PACILC2_28080</name>
</gene>
<feature type="domain" description="PAC" evidence="2">
    <location>
        <begin position="271"/>
        <end position="323"/>
    </location>
</feature>
<evidence type="ECO:0000259" key="4">
    <source>
        <dbReference type="PROSITE" id="PS50887"/>
    </source>
</evidence>